<dbReference type="InterPro" id="IPR007431">
    <property type="entry name" value="ACP_PD"/>
</dbReference>
<dbReference type="GO" id="GO:0008770">
    <property type="term" value="F:[acyl-carrier-protein] phosphodiesterase activity"/>
    <property type="evidence" value="ECO:0007669"/>
    <property type="project" value="InterPro"/>
</dbReference>
<keyword evidence="2" id="KW-0378">Hydrolase</keyword>
<keyword evidence="3" id="KW-0443">Lipid metabolism</keyword>
<dbReference type="RefSeq" id="WP_141420659.1">
    <property type="nucleotide sequence ID" value="NZ_VIAR01000002.1"/>
</dbReference>
<sequence>MNFLAHIYLSGNDDFLKIGNFMADSIKGKSYKKYPFKLQQGILLHRKIDTFTDAHPTVFKSTHRLFPKYSHYASVIVDVLYDHFLAKNWQVYHKQPLKDFVQDFYTLLDKNFDVLPKNVQRFYPIMVEQNWLFSYRNLEGLEQILWQMNGRVKTDIYLDKAVKDIKEDYLLYETEFTGFFEEIQLFAKHERENLNSLS</sequence>
<evidence type="ECO:0000313" key="5">
    <source>
        <dbReference type="Proteomes" id="UP000317169"/>
    </source>
</evidence>
<protein>
    <submittedName>
        <fullName evidence="4">DUF479 domain-containing protein</fullName>
    </submittedName>
</protein>
<keyword evidence="5" id="KW-1185">Reference proteome</keyword>
<dbReference type="GO" id="GO:0006633">
    <property type="term" value="P:fatty acid biosynthetic process"/>
    <property type="evidence" value="ECO:0007669"/>
    <property type="project" value="InterPro"/>
</dbReference>
<keyword evidence="1" id="KW-0444">Lipid biosynthesis</keyword>
<evidence type="ECO:0000256" key="2">
    <source>
        <dbReference type="ARBA" id="ARBA00022801"/>
    </source>
</evidence>
<organism evidence="4 5">
    <name type="scientific">Haloflavibacter putidus</name>
    <dbReference type="NCBI Taxonomy" id="2576776"/>
    <lineage>
        <taxon>Bacteria</taxon>
        <taxon>Pseudomonadati</taxon>
        <taxon>Bacteroidota</taxon>
        <taxon>Flavobacteriia</taxon>
        <taxon>Flavobacteriales</taxon>
        <taxon>Flavobacteriaceae</taxon>
        <taxon>Haloflavibacter</taxon>
    </lineage>
</organism>
<dbReference type="Pfam" id="PF04336">
    <property type="entry name" value="ACP_PD"/>
    <property type="match status" value="1"/>
</dbReference>
<evidence type="ECO:0000256" key="3">
    <source>
        <dbReference type="ARBA" id="ARBA00023098"/>
    </source>
</evidence>
<dbReference type="PANTHER" id="PTHR38764">
    <property type="entry name" value="ACYL CARRIER PROTEIN PHOSPHODIESTERASE"/>
    <property type="match status" value="1"/>
</dbReference>
<gene>
    <name evidence="4" type="ORF">FKR84_02730</name>
</gene>
<dbReference type="PANTHER" id="PTHR38764:SF1">
    <property type="entry name" value="ACYL CARRIER PROTEIN PHOSPHODIESTERASE"/>
    <property type="match status" value="1"/>
</dbReference>
<dbReference type="OrthoDB" id="8442777at2"/>
<evidence type="ECO:0000256" key="1">
    <source>
        <dbReference type="ARBA" id="ARBA00022516"/>
    </source>
</evidence>
<dbReference type="PIRSF" id="PIRSF011489">
    <property type="entry name" value="DUF479"/>
    <property type="match status" value="1"/>
</dbReference>
<proteinExistence type="predicted"/>
<dbReference type="Proteomes" id="UP000317169">
    <property type="component" value="Unassembled WGS sequence"/>
</dbReference>
<reference evidence="4 5" key="1">
    <citation type="submission" date="2019-06" db="EMBL/GenBank/DDBJ databases">
        <title>Flavibacter putida gen. nov., sp. nov., a novel marine bacterium of the family Flavobacteriaceae isolated from coastal seawater.</title>
        <authorList>
            <person name="Feng X."/>
        </authorList>
    </citation>
    <scope>NUCLEOTIDE SEQUENCE [LARGE SCALE GENOMIC DNA]</scope>
    <source>
        <strain evidence="4 5">PLHSN227</strain>
    </source>
</reference>
<comment type="caution">
    <text evidence="4">The sequence shown here is derived from an EMBL/GenBank/DDBJ whole genome shotgun (WGS) entry which is preliminary data.</text>
</comment>
<dbReference type="EMBL" id="VIAR01000002">
    <property type="protein sequence ID" value="TQD40129.1"/>
    <property type="molecule type" value="Genomic_DNA"/>
</dbReference>
<evidence type="ECO:0000313" key="4">
    <source>
        <dbReference type="EMBL" id="TQD40129.1"/>
    </source>
</evidence>
<dbReference type="AlphaFoldDB" id="A0A507ZRX6"/>
<accession>A0A507ZRX6</accession>
<name>A0A507ZRX6_9FLAO</name>